<evidence type="ECO:0000313" key="2">
    <source>
        <dbReference type="Proteomes" id="UP000681290"/>
    </source>
</evidence>
<sequence>MNPFRNLDVQILNDHGRRLSFLGFYSDYSCLDYGGKFSVEEQFNNESQESHGDRILGFLDSSGA</sequence>
<reference evidence="1 2" key="1">
    <citation type="submission" date="2021-03" db="EMBL/GenBank/DDBJ databases">
        <title>Antimicrobial resistance genes in bacteria isolated from Japanese honey, and their potential for conferring macrolide and lincosamide resistance in the American foulbrood pathogen Paenibacillus larvae.</title>
        <authorList>
            <person name="Okamoto M."/>
            <person name="Kumagai M."/>
            <person name="Kanamori H."/>
            <person name="Takamatsu D."/>
        </authorList>
    </citation>
    <scope>NUCLEOTIDE SEQUENCE [LARGE SCALE GENOMIC DNA]</scope>
    <source>
        <strain evidence="1 2">J15TS10</strain>
    </source>
</reference>
<name>A0ABQ4MSM4_9BACL</name>
<dbReference type="Proteomes" id="UP000681290">
    <property type="component" value="Unassembled WGS sequence"/>
</dbReference>
<protein>
    <submittedName>
        <fullName evidence="1">Uncharacterized protein</fullName>
    </submittedName>
</protein>
<organism evidence="1 2">
    <name type="scientific">Paenibacillus woosongensis</name>
    <dbReference type="NCBI Taxonomy" id="307580"/>
    <lineage>
        <taxon>Bacteria</taxon>
        <taxon>Bacillati</taxon>
        <taxon>Bacillota</taxon>
        <taxon>Bacilli</taxon>
        <taxon>Bacillales</taxon>
        <taxon>Paenibacillaceae</taxon>
        <taxon>Paenibacillus</taxon>
    </lineage>
</organism>
<evidence type="ECO:0000313" key="1">
    <source>
        <dbReference type="EMBL" id="GIP58996.1"/>
    </source>
</evidence>
<dbReference type="EMBL" id="BOSM01000004">
    <property type="protein sequence ID" value="GIP58996.1"/>
    <property type="molecule type" value="Genomic_DNA"/>
</dbReference>
<proteinExistence type="predicted"/>
<accession>A0ABQ4MSM4</accession>
<keyword evidence="2" id="KW-1185">Reference proteome</keyword>
<gene>
    <name evidence="1" type="ORF">J15TS10_28100</name>
</gene>
<comment type="caution">
    <text evidence="1">The sequence shown here is derived from an EMBL/GenBank/DDBJ whole genome shotgun (WGS) entry which is preliminary data.</text>
</comment>